<proteinExistence type="predicted"/>
<dbReference type="InterPro" id="IPR036265">
    <property type="entry name" value="HIT-like_sf"/>
</dbReference>
<dbReference type="InterPro" id="IPR039383">
    <property type="entry name" value="FHIT"/>
</dbReference>
<evidence type="ECO:0000256" key="1">
    <source>
        <dbReference type="ARBA" id="ARBA00022741"/>
    </source>
</evidence>
<accession>A0A0W8FVK0</accession>
<dbReference type="AlphaFoldDB" id="A0A0W8FVK0"/>
<dbReference type="EMBL" id="LNQE01000853">
    <property type="protein sequence ID" value="KUG24275.1"/>
    <property type="molecule type" value="Genomic_DNA"/>
</dbReference>
<sequence>METIFAPWRMDYIKGEKPDGCVFCKCSIRCEEFILFEGKTAYVMMNRYPYVNGHLMIIPQRHTGKIEDLNQDERKEMFDLLETAVKALKEAMKPDGFNIGINIGKAAGAGIEDHFHIHVIPRWEGDTNFMSVVTNVRVIPEDISKTAASLAPLFKKYHREE</sequence>
<dbReference type="GO" id="GO:0000166">
    <property type="term" value="F:nucleotide binding"/>
    <property type="evidence" value="ECO:0007669"/>
    <property type="project" value="UniProtKB-KW"/>
</dbReference>
<dbReference type="PANTHER" id="PTHR42997:SF1">
    <property type="entry name" value="AP-4-A PHOSPHORYLASE"/>
    <property type="match status" value="1"/>
</dbReference>
<dbReference type="Pfam" id="PF01230">
    <property type="entry name" value="HIT"/>
    <property type="match status" value="1"/>
</dbReference>
<dbReference type="PROSITE" id="PS51084">
    <property type="entry name" value="HIT_2"/>
    <property type="match status" value="1"/>
</dbReference>
<keyword evidence="1" id="KW-0547">Nucleotide-binding</keyword>
<dbReference type="PANTHER" id="PTHR42997">
    <property type="entry name" value="HIT FAMILY HYDROLASE"/>
    <property type="match status" value="1"/>
</dbReference>
<dbReference type="Gene3D" id="3.30.428.10">
    <property type="entry name" value="HIT-like"/>
    <property type="match status" value="1"/>
</dbReference>
<dbReference type="SUPFAM" id="SSF54197">
    <property type="entry name" value="HIT-like"/>
    <property type="match status" value="1"/>
</dbReference>
<protein>
    <submittedName>
        <fullName evidence="3">Hit family protein</fullName>
    </submittedName>
</protein>
<dbReference type="InterPro" id="IPR011146">
    <property type="entry name" value="HIT-like"/>
</dbReference>
<comment type="caution">
    <text evidence="3">The sequence shown here is derived from an EMBL/GenBank/DDBJ whole genome shotgun (WGS) entry which is preliminary data.</text>
</comment>
<evidence type="ECO:0000259" key="2">
    <source>
        <dbReference type="PROSITE" id="PS51084"/>
    </source>
</evidence>
<reference evidence="3" key="1">
    <citation type="journal article" date="2015" name="Proc. Natl. Acad. Sci. U.S.A.">
        <title>Networks of energetic and metabolic interactions define dynamics in microbial communities.</title>
        <authorList>
            <person name="Embree M."/>
            <person name="Liu J.K."/>
            <person name="Al-Bassam M.M."/>
            <person name="Zengler K."/>
        </authorList>
    </citation>
    <scope>NUCLEOTIDE SEQUENCE</scope>
</reference>
<dbReference type="GO" id="GO:0003824">
    <property type="term" value="F:catalytic activity"/>
    <property type="evidence" value="ECO:0007669"/>
    <property type="project" value="InterPro"/>
</dbReference>
<organism evidence="3">
    <name type="scientific">hydrocarbon metagenome</name>
    <dbReference type="NCBI Taxonomy" id="938273"/>
    <lineage>
        <taxon>unclassified sequences</taxon>
        <taxon>metagenomes</taxon>
        <taxon>ecological metagenomes</taxon>
    </lineage>
</organism>
<name>A0A0W8FVK0_9ZZZZ</name>
<feature type="domain" description="HIT" evidence="2">
    <location>
        <begin position="22"/>
        <end position="129"/>
    </location>
</feature>
<gene>
    <name evidence="3" type="ORF">ASZ90_005909</name>
</gene>
<evidence type="ECO:0000313" key="3">
    <source>
        <dbReference type="EMBL" id="KUG24275.1"/>
    </source>
</evidence>
<dbReference type="CDD" id="cd01275">
    <property type="entry name" value="FHIT"/>
    <property type="match status" value="1"/>
</dbReference>
<dbReference type="InterPro" id="IPR052908">
    <property type="entry name" value="AP-4-A_phosphorylase"/>
</dbReference>